<evidence type="ECO:0000259" key="6">
    <source>
        <dbReference type="PROSITE" id="PS51099"/>
    </source>
</evidence>
<dbReference type="InterPro" id="IPR036388">
    <property type="entry name" value="WH-like_DNA-bd_sf"/>
</dbReference>
<evidence type="ECO:0000256" key="3">
    <source>
        <dbReference type="ARBA" id="ARBA00023015"/>
    </source>
</evidence>
<feature type="domain" description="PTS EIIA type-2" evidence="5">
    <location>
        <begin position="562"/>
        <end position="708"/>
    </location>
</feature>
<keyword evidence="9" id="KW-1185">Reference proteome</keyword>
<dbReference type="InterPro" id="IPR050661">
    <property type="entry name" value="BglG_antiterminators"/>
</dbReference>
<gene>
    <name evidence="8" type="ORF">P4H66_08470</name>
</gene>
<dbReference type="SUPFAM" id="SSF55804">
    <property type="entry name" value="Phoshotransferase/anion transport protein"/>
    <property type="match status" value="1"/>
</dbReference>
<dbReference type="Pfam" id="PF00874">
    <property type="entry name" value="PRD"/>
    <property type="match status" value="1"/>
</dbReference>
<dbReference type="PANTHER" id="PTHR30185">
    <property type="entry name" value="CRYPTIC BETA-GLUCOSIDE BGL OPERON ANTITERMINATOR"/>
    <property type="match status" value="1"/>
</dbReference>
<dbReference type="InterPro" id="IPR013011">
    <property type="entry name" value="PTS_EIIB_2"/>
</dbReference>
<evidence type="ECO:0000313" key="9">
    <source>
        <dbReference type="Proteomes" id="UP001344632"/>
    </source>
</evidence>
<evidence type="ECO:0000259" key="7">
    <source>
        <dbReference type="PROSITE" id="PS51372"/>
    </source>
</evidence>
<dbReference type="InterPro" id="IPR036390">
    <property type="entry name" value="WH_DNA-bd_sf"/>
</dbReference>
<feature type="domain" description="PRD" evidence="7">
    <location>
        <begin position="312"/>
        <end position="417"/>
    </location>
</feature>
<feature type="domain" description="PTS EIIB type-2" evidence="6">
    <location>
        <begin position="421"/>
        <end position="510"/>
    </location>
</feature>
<organism evidence="8 9">
    <name type="scientific">Paenibacillus dokdonensis</name>
    <dbReference type="NCBI Taxonomy" id="2567944"/>
    <lineage>
        <taxon>Bacteria</taxon>
        <taxon>Bacillati</taxon>
        <taxon>Bacillota</taxon>
        <taxon>Bacilli</taxon>
        <taxon>Bacillales</taxon>
        <taxon>Paenibacillaceae</taxon>
        <taxon>Paenibacillus</taxon>
    </lineage>
</organism>
<dbReference type="InterPro" id="IPR003501">
    <property type="entry name" value="PTS_EIIB_2/3"/>
</dbReference>
<dbReference type="InterPro" id="IPR036634">
    <property type="entry name" value="PRD_sf"/>
</dbReference>
<dbReference type="Gene3D" id="1.10.1790.10">
    <property type="entry name" value="PRD domain"/>
    <property type="match status" value="1"/>
</dbReference>
<dbReference type="Proteomes" id="UP001344632">
    <property type="component" value="Unassembled WGS sequence"/>
</dbReference>
<dbReference type="RefSeq" id="WP_326087171.1">
    <property type="nucleotide sequence ID" value="NZ_JARLKZ010000005.1"/>
</dbReference>
<dbReference type="Gene3D" id="1.10.10.10">
    <property type="entry name" value="Winged helix-like DNA-binding domain superfamily/Winged helix DNA-binding domain"/>
    <property type="match status" value="1"/>
</dbReference>
<dbReference type="InterPro" id="IPR002178">
    <property type="entry name" value="PTS_EIIA_type-2_dom"/>
</dbReference>
<accession>A0ABU6GJF4</accession>
<reference evidence="8 9" key="1">
    <citation type="submission" date="2023-03" db="EMBL/GenBank/DDBJ databases">
        <title>Bacillus Genome Sequencing.</title>
        <authorList>
            <person name="Dunlap C."/>
        </authorList>
    </citation>
    <scope>NUCLEOTIDE SEQUENCE [LARGE SCALE GENOMIC DNA]</scope>
    <source>
        <strain evidence="8 9">BD-525</strain>
    </source>
</reference>
<dbReference type="InterPro" id="IPR011608">
    <property type="entry name" value="PRD"/>
</dbReference>
<name>A0ABU6GJF4_9BACL</name>
<protein>
    <submittedName>
        <fullName evidence="8">BglG family transcription antiterminator</fullName>
    </submittedName>
</protein>
<dbReference type="SUPFAM" id="SSF63520">
    <property type="entry name" value="PTS-regulatory domain, PRD"/>
    <property type="match status" value="1"/>
</dbReference>
<evidence type="ECO:0000256" key="4">
    <source>
        <dbReference type="ARBA" id="ARBA00023163"/>
    </source>
</evidence>
<dbReference type="Gene3D" id="3.40.50.2300">
    <property type="match status" value="1"/>
</dbReference>
<dbReference type="InterPro" id="IPR036095">
    <property type="entry name" value="PTS_EIIB-like_sf"/>
</dbReference>
<evidence type="ECO:0000313" key="8">
    <source>
        <dbReference type="EMBL" id="MEC0239885.1"/>
    </source>
</evidence>
<dbReference type="InterPro" id="IPR016152">
    <property type="entry name" value="PTrfase/Anion_transptr"/>
</dbReference>
<evidence type="ECO:0000256" key="1">
    <source>
        <dbReference type="ARBA" id="ARBA00022679"/>
    </source>
</evidence>
<dbReference type="PROSITE" id="PS51094">
    <property type="entry name" value="PTS_EIIA_TYPE_2"/>
    <property type="match status" value="1"/>
</dbReference>
<dbReference type="Pfam" id="PF00359">
    <property type="entry name" value="PTS_EIIA_2"/>
    <property type="match status" value="1"/>
</dbReference>
<sequence>MELTNRIRQILDLLLRSPYETTVAEMARIIRVSPRTIHRELDAVESYLHRQGITLHRKAGSGLSVEGEAERFEKIRSELLIPSDVEYSADERQIYLLCRLLASHEPVKLFTLAHEMRVTVPTVGADLDDLTDWISKQGLLLIRRRGYGVDINGPEPLLREAIRNLVHFRLDDLSLIAGVERRSLHPVDRRVAAMAGVDFITLIEEILWKWEEHHQGDPFSEDAYTDLLIRLSIAASRFRSGSEVREAEADRLANLRRFGSPGTTRRFKQEAVDSLCRQLGDALQLTYPAAEVKYTEELLERAYAFSSDALAADDLELAGTVRALIRKMGELDANDYTADHSLRDGLFVHLKAAMERIAAGQRIRNPLLDTIRKDYSELFGLVRQAADVIFTSLDIPDEEIAFLVMHFGASRERFGQIHENIRAVIVCTSGIGSSKMLAVRLGREFPQLNIVEQASWYEATRIPRSNYDLIISTVDLPLPEEQFLKLSPLLTSAEADKLRDYIRRRGSSKSSDIFITNKKQLPGLEEFSPSAAKPPTGHIEAAGTLHMEELRSLNRAVQQSIELLEAFRVVPLATQGTPDLQKCLRAACSHPQLNNVILDPEAVVELLLEREQNGTQLLPGTELALFHTRSAVVKKPVLMLFELDQRLKMDASESVELSRFLLMLAPKQLSRESLEVLSEISATLLDSEMIKALAEGREQQISNMMSVHLRAFLENKLERESDHL</sequence>
<dbReference type="EMBL" id="JARLKZ010000005">
    <property type="protein sequence ID" value="MEC0239885.1"/>
    <property type="molecule type" value="Genomic_DNA"/>
</dbReference>
<keyword evidence="3" id="KW-0805">Transcription regulation</keyword>
<dbReference type="SUPFAM" id="SSF52794">
    <property type="entry name" value="PTS system IIB component-like"/>
    <property type="match status" value="1"/>
</dbReference>
<dbReference type="Gene3D" id="3.40.930.10">
    <property type="entry name" value="Mannitol-specific EII, Chain A"/>
    <property type="match status" value="1"/>
</dbReference>
<dbReference type="PROSITE" id="PS51099">
    <property type="entry name" value="PTS_EIIB_TYPE_2"/>
    <property type="match status" value="1"/>
</dbReference>
<keyword evidence="1" id="KW-0808">Transferase</keyword>
<dbReference type="PANTHER" id="PTHR30185:SF18">
    <property type="entry name" value="TRANSCRIPTIONAL REGULATOR MTLR"/>
    <property type="match status" value="1"/>
</dbReference>
<proteinExistence type="predicted"/>
<evidence type="ECO:0000256" key="2">
    <source>
        <dbReference type="ARBA" id="ARBA00022737"/>
    </source>
</evidence>
<dbReference type="SUPFAM" id="SSF46785">
    <property type="entry name" value="Winged helix' DNA-binding domain"/>
    <property type="match status" value="1"/>
</dbReference>
<keyword evidence="4" id="KW-0804">Transcription</keyword>
<dbReference type="Pfam" id="PF02302">
    <property type="entry name" value="PTS_IIB"/>
    <property type="match status" value="1"/>
</dbReference>
<keyword evidence="2" id="KW-0677">Repeat</keyword>
<comment type="caution">
    <text evidence="8">The sequence shown here is derived from an EMBL/GenBank/DDBJ whole genome shotgun (WGS) entry which is preliminary data.</text>
</comment>
<dbReference type="PROSITE" id="PS51372">
    <property type="entry name" value="PRD_2"/>
    <property type="match status" value="1"/>
</dbReference>
<dbReference type="CDD" id="cd05568">
    <property type="entry name" value="PTS_IIB_bgl_like"/>
    <property type="match status" value="1"/>
</dbReference>
<evidence type="ECO:0000259" key="5">
    <source>
        <dbReference type="PROSITE" id="PS51094"/>
    </source>
</evidence>